<sequence length="114" mass="11676">MNLEDLMAKARDTVTVKRVYSEPVEKDGLTVITAAVVSGGAGGGGGYSPDGENGEGGGFGVGARPVGAYVISGGKLSWQPAVDVNRLVRTVASVAIAFLVTRALVERKRAATTR</sequence>
<organism evidence="2 4">
    <name type="scientific">Rhodococcus aetherivorans</name>
    <dbReference type="NCBI Taxonomy" id="191292"/>
    <lineage>
        <taxon>Bacteria</taxon>
        <taxon>Bacillati</taxon>
        <taxon>Actinomycetota</taxon>
        <taxon>Actinomycetes</taxon>
        <taxon>Mycobacteriales</taxon>
        <taxon>Nocardiaceae</taxon>
        <taxon>Rhodococcus</taxon>
    </lineage>
</organism>
<evidence type="ECO:0000313" key="2">
    <source>
        <dbReference type="EMBL" id="UYF93212.1"/>
    </source>
</evidence>
<keyword evidence="3" id="KW-1185">Reference proteome</keyword>
<reference evidence="2" key="3">
    <citation type="submission" date="2022-09" db="EMBL/GenBank/DDBJ databases">
        <title>The genome sequence of Rhodococcus aetherivorans N1.</title>
        <authorList>
            <person name="Jiang W."/>
        </authorList>
    </citation>
    <scope>NUCLEOTIDE SEQUENCE</scope>
    <source>
        <strain evidence="2">N1</strain>
    </source>
</reference>
<dbReference type="Proteomes" id="UP000325466">
    <property type="component" value="Unassembled WGS sequence"/>
</dbReference>
<evidence type="ECO:0000313" key="3">
    <source>
        <dbReference type="Proteomes" id="UP000325466"/>
    </source>
</evidence>
<evidence type="ECO:0000313" key="1">
    <source>
        <dbReference type="EMBL" id="GES37535.1"/>
    </source>
</evidence>
<dbReference type="EMBL" id="BLAH01000086">
    <property type="protein sequence ID" value="GES37535.1"/>
    <property type="molecule type" value="Genomic_DNA"/>
</dbReference>
<gene>
    <name evidence="2" type="ORF">OCS65_22600</name>
    <name evidence="1" type="ORF">RAJCM14343_2790</name>
</gene>
<dbReference type="AlphaFoldDB" id="A0A059MVC2"/>
<dbReference type="EMBL" id="CP106982">
    <property type="protein sequence ID" value="UYF93212.1"/>
    <property type="molecule type" value="Genomic_DNA"/>
</dbReference>
<reference evidence="1 3" key="1">
    <citation type="journal article" date="2018" name="Biodegradation">
        <title>1,4-Dioxane degradation characteristics of Rhodococcus aetherivorans JCM 14343.</title>
        <authorList>
            <person name="Inoue D."/>
            <person name="Tsunoda T."/>
            <person name="Yamamoto N."/>
            <person name="Ike M."/>
            <person name="Sei K."/>
        </authorList>
    </citation>
    <scope>NUCLEOTIDE SEQUENCE [LARGE SCALE GENOMIC DNA]</scope>
    <source>
        <strain evidence="1 3">JCM 14343</strain>
    </source>
</reference>
<dbReference type="KEGG" id="rav:AAT18_06380"/>
<dbReference type="RefSeq" id="WP_006941091.1">
    <property type="nucleotide sequence ID" value="NZ_BAAAYP010000042.1"/>
</dbReference>
<accession>A0A059MVC2</accession>
<evidence type="ECO:0000313" key="4">
    <source>
        <dbReference type="Proteomes" id="UP001163947"/>
    </source>
</evidence>
<reference evidence="1" key="2">
    <citation type="submission" date="2019-10" db="EMBL/GenBank/DDBJ databases">
        <title>Draft genome sequence of Rhodococcus aetherivorans JCM 14343.</title>
        <authorList>
            <person name="Inoue D."/>
            <person name="Nakazawa M."/>
            <person name="Yamamoto N."/>
            <person name="Sei K."/>
            <person name="Ike M."/>
        </authorList>
    </citation>
    <scope>NUCLEOTIDE SEQUENCE</scope>
    <source>
        <strain evidence="1">JCM 14343</strain>
    </source>
</reference>
<protein>
    <submittedName>
        <fullName evidence="2">Sporulation protein</fullName>
    </submittedName>
</protein>
<proteinExistence type="predicted"/>
<name>A0A059MVC2_9NOCA</name>
<accession>N1M8R7</accession>
<dbReference type="GeneID" id="83623268"/>
<dbReference type="Proteomes" id="UP001163947">
    <property type="component" value="Chromosome"/>
</dbReference>
<accession>A0A0F6VGV2</accession>